<organism evidence="2 3">
    <name type="scientific">Cylindrotheca closterium</name>
    <dbReference type="NCBI Taxonomy" id="2856"/>
    <lineage>
        <taxon>Eukaryota</taxon>
        <taxon>Sar</taxon>
        <taxon>Stramenopiles</taxon>
        <taxon>Ochrophyta</taxon>
        <taxon>Bacillariophyta</taxon>
        <taxon>Bacillariophyceae</taxon>
        <taxon>Bacillariophycidae</taxon>
        <taxon>Bacillariales</taxon>
        <taxon>Bacillariaceae</taxon>
        <taxon>Cylindrotheca</taxon>
    </lineage>
</organism>
<dbReference type="Proteomes" id="UP001295423">
    <property type="component" value="Unassembled WGS sequence"/>
</dbReference>
<dbReference type="EMBL" id="CAKOGP040000569">
    <property type="protein sequence ID" value="CAJ1936889.1"/>
    <property type="molecule type" value="Genomic_DNA"/>
</dbReference>
<feature type="region of interest" description="Disordered" evidence="1">
    <location>
        <begin position="167"/>
        <end position="187"/>
    </location>
</feature>
<evidence type="ECO:0000313" key="2">
    <source>
        <dbReference type="EMBL" id="CAJ1936889.1"/>
    </source>
</evidence>
<feature type="compositionally biased region" description="Basic and acidic residues" evidence="1">
    <location>
        <begin position="105"/>
        <end position="117"/>
    </location>
</feature>
<accession>A0AAD2CK96</accession>
<sequence length="187" mass="21000">MEWDDLCWNPHQESVQRGEISGSEAGRLAGFRDGKALGQVKGFELGMEIGFIRGFLEALEQDNFATVVKNERIQRSIDQLHKVLEEELVGPDAIFQENHNQLSAKEAKEALPPHQSDDADSPPPPPSDDEDKSKVDVESKLQRIRARFKVLIVQLKLPKSSLKDYMDEAAKSSSISNDQEPAFEGEW</sequence>
<evidence type="ECO:0008006" key="4">
    <source>
        <dbReference type="Google" id="ProtNLM"/>
    </source>
</evidence>
<dbReference type="PANTHER" id="PTHR28532:SF1">
    <property type="entry name" value="ORAL CANCER OVEREXPRESSED 1"/>
    <property type="match status" value="1"/>
</dbReference>
<gene>
    <name evidence="2" type="ORF">CYCCA115_LOCUS5414</name>
</gene>
<protein>
    <recommendedName>
        <fullName evidence="4">Essential protein Yae1 N-terminal domain-containing protein</fullName>
    </recommendedName>
</protein>
<dbReference type="AlphaFoldDB" id="A0AAD2CK96"/>
<dbReference type="PANTHER" id="PTHR28532">
    <property type="entry name" value="GEO13458P1"/>
    <property type="match status" value="1"/>
</dbReference>
<dbReference type="InterPro" id="IPR052436">
    <property type="entry name" value="LTO1_adapter"/>
</dbReference>
<evidence type="ECO:0000256" key="1">
    <source>
        <dbReference type="SAM" id="MobiDB-lite"/>
    </source>
</evidence>
<comment type="caution">
    <text evidence="2">The sequence shown here is derived from an EMBL/GenBank/DDBJ whole genome shotgun (WGS) entry which is preliminary data.</text>
</comment>
<name>A0AAD2CK96_9STRA</name>
<feature type="region of interest" description="Disordered" evidence="1">
    <location>
        <begin position="96"/>
        <end position="137"/>
    </location>
</feature>
<evidence type="ECO:0000313" key="3">
    <source>
        <dbReference type="Proteomes" id="UP001295423"/>
    </source>
</evidence>
<reference evidence="2" key="1">
    <citation type="submission" date="2023-08" db="EMBL/GenBank/DDBJ databases">
        <authorList>
            <person name="Audoor S."/>
            <person name="Bilcke G."/>
        </authorList>
    </citation>
    <scope>NUCLEOTIDE SEQUENCE</scope>
</reference>
<proteinExistence type="predicted"/>
<keyword evidence="3" id="KW-1185">Reference proteome</keyword>